<dbReference type="Proteomes" id="UP000005237">
    <property type="component" value="Unassembled WGS sequence"/>
</dbReference>
<organism evidence="1 2">
    <name type="scientific">Caenorhabditis japonica</name>
    <dbReference type="NCBI Taxonomy" id="281687"/>
    <lineage>
        <taxon>Eukaryota</taxon>
        <taxon>Metazoa</taxon>
        <taxon>Ecdysozoa</taxon>
        <taxon>Nematoda</taxon>
        <taxon>Chromadorea</taxon>
        <taxon>Rhabditida</taxon>
        <taxon>Rhabditina</taxon>
        <taxon>Rhabditomorpha</taxon>
        <taxon>Rhabditoidea</taxon>
        <taxon>Rhabditidae</taxon>
        <taxon>Peloderinae</taxon>
        <taxon>Caenorhabditis</taxon>
    </lineage>
</organism>
<sequence length="105" mass="11568">MDGILLTTIQIHVDDQQLKKGICDKTKLELEDIAYSPICTSTDQFIYMTYNGTTPITGKENITILLTTDTTDGTANFTGVFSTAKSPANELAIDLVTLQREVYES</sequence>
<evidence type="ECO:0000313" key="1">
    <source>
        <dbReference type="EnsemblMetazoa" id="CJA32258.1"/>
    </source>
</evidence>
<evidence type="ECO:0000313" key="2">
    <source>
        <dbReference type="Proteomes" id="UP000005237"/>
    </source>
</evidence>
<reference evidence="1" key="2">
    <citation type="submission" date="2022-06" db="UniProtKB">
        <authorList>
            <consortium name="EnsemblMetazoa"/>
        </authorList>
    </citation>
    <scope>IDENTIFICATION</scope>
    <source>
        <strain evidence="1">DF5081</strain>
    </source>
</reference>
<dbReference type="AlphaFoldDB" id="A0A8R1IAX9"/>
<accession>A0A8R1IAX9</accession>
<dbReference type="EnsemblMetazoa" id="CJA32258.1">
    <property type="protein sequence ID" value="CJA32258.1"/>
    <property type="gene ID" value="WBGene00208105"/>
</dbReference>
<proteinExistence type="predicted"/>
<protein>
    <submittedName>
        <fullName evidence="1">Uncharacterized protein</fullName>
    </submittedName>
</protein>
<keyword evidence="2" id="KW-1185">Reference proteome</keyword>
<name>A0A8R1IAX9_CAEJA</name>
<reference evidence="2" key="1">
    <citation type="submission" date="2010-08" db="EMBL/GenBank/DDBJ databases">
        <authorList>
            <consortium name="Caenorhabditis japonica Sequencing Consortium"/>
            <person name="Wilson R.K."/>
        </authorList>
    </citation>
    <scope>NUCLEOTIDE SEQUENCE [LARGE SCALE GENOMIC DNA]</scope>
    <source>
        <strain evidence="2">DF5081</strain>
    </source>
</reference>